<reference evidence="1" key="1">
    <citation type="journal article" date="2020" name="Stud. Mycol.">
        <title>101 Dothideomycetes genomes: a test case for predicting lifestyles and emergence of pathogens.</title>
        <authorList>
            <person name="Haridas S."/>
            <person name="Albert R."/>
            <person name="Binder M."/>
            <person name="Bloem J."/>
            <person name="Labutti K."/>
            <person name="Salamov A."/>
            <person name="Andreopoulos B."/>
            <person name="Baker S."/>
            <person name="Barry K."/>
            <person name="Bills G."/>
            <person name="Bluhm B."/>
            <person name="Cannon C."/>
            <person name="Castanera R."/>
            <person name="Culley D."/>
            <person name="Daum C."/>
            <person name="Ezra D."/>
            <person name="Gonzalez J."/>
            <person name="Henrissat B."/>
            <person name="Kuo A."/>
            <person name="Liang C."/>
            <person name="Lipzen A."/>
            <person name="Lutzoni F."/>
            <person name="Magnuson J."/>
            <person name="Mondo S."/>
            <person name="Nolan M."/>
            <person name="Ohm R."/>
            <person name="Pangilinan J."/>
            <person name="Park H.-J."/>
            <person name="Ramirez L."/>
            <person name="Alfaro M."/>
            <person name="Sun H."/>
            <person name="Tritt A."/>
            <person name="Yoshinaga Y."/>
            <person name="Zwiers L.-H."/>
            <person name="Turgeon B."/>
            <person name="Goodwin S."/>
            <person name="Spatafora J."/>
            <person name="Crous P."/>
            <person name="Grigoriev I."/>
        </authorList>
    </citation>
    <scope>NUCLEOTIDE SEQUENCE</scope>
    <source>
        <strain evidence="1">CBS 675.92</strain>
    </source>
</reference>
<protein>
    <recommendedName>
        <fullName evidence="3">Integrase catalytic domain-containing protein</fullName>
    </recommendedName>
</protein>
<accession>A0A6A5TEY5</accession>
<feature type="non-terminal residue" evidence="1">
    <location>
        <position position="1"/>
    </location>
</feature>
<keyword evidence="2" id="KW-1185">Reference proteome</keyword>
<dbReference type="AlphaFoldDB" id="A0A6A5TEY5"/>
<evidence type="ECO:0008006" key="3">
    <source>
        <dbReference type="Google" id="ProtNLM"/>
    </source>
</evidence>
<proteinExistence type="predicted"/>
<dbReference type="EMBL" id="ML977038">
    <property type="protein sequence ID" value="KAF1949336.1"/>
    <property type="molecule type" value="Genomic_DNA"/>
</dbReference>
<gene>
    <name evidence="1" type="ORF">CC80DRAFT_429345</name>
</gene>
<evidence type="ECO:0000313" key="1">
    <source>
        <dbReference type="EMBL" id="KAF1949336.1"/>
    </source>
</evidence>
<dbReference type="Proteomes" id="UP000800035">
    <property type="component" value="Unassembled WGS sequence"/>
</dbReference>
<evidence type="ECO:0000313" key="2">
    <source>
        <dbReference type="Proteomes" id="UP000800035"/>
    </source>
</evidence>
<name>A0A6A5TEY5_9PLEO</name>
<organism evidence="1 2">
    <name type="scientific">Byssothecium circinans</name>
    <dbReference type="NCBI Taxonomy" id="147558"/>
    <lineage>
        <taxon>Eukaryota</taxon>
        <taxon>Fungi</taxon>
        <taxon>Dikarya</taxon>
        <taxon>Ascomycota</taxon>
        <taxon>Pezizomycotina</taxon>
        <taxon>Dothideomycetes</taxon>
        <taxon>Pleosporomycetidae</taxon>
        <taxon>Pleosporales</taxon>
        <taxon>Massarineae</taxon>
        <taxon>Massarinaceae</taxon>
        <taxon>Byssothecium</taxon>
    </lineage>
</organism>
<sequence>GYTNLIVVIDKLSKDIVLILLPNIEVKIVIKVFIKKIVAYYFLLDTIVSNYSS</sequence>